<dbReference type="InterPro" id="IPR001878">
    <property type="entry name" value="Znf_CCHC"/>
</dbReference>
<feature type="signal peptide" evidence="6">
    <location>
        <begin position="1"/>
        <end position="19"/>
    </location>
</feature>
<dbReference type="Gene3D" id="4.10.60.10">
    <property type="entry name" value="Zinc finger, CCHC-type"/>
    <property type="match status" value="4"/>
</dbReference>
<dbReference type="FunFam" id="4.10.60.10:FF:000002">
    <property type="entry name" value="cellular nucleic acid-binding protein-like isoform X1"/>
    <property type="match status" value="2"/>
</dbReference>
<organism evidence="8 9">
    <name type="scientific">Leishmania tarentolae</name>
    <name type="common">Sauroleishmania tarentolae</name>
    <dbReference type="NCBI Taxonomy" id="5689"/>
    <lineage>
        <taxon>Eukaryota</taxon>
        <taxon>Discoba</taxon>
        <taxon>Euglenozoa</taxon>
        <taxon>Kinetoplastea</taxon>
        <taxon>Metakinetoplastina</taxon>
        <taxon>Trypanosomatida</taxon>
        <taxon>Trypanosomatidae</taxon>
        <taxon>Leishmaniinae</taxon>
        <taxon>Leishmania</taxon>
        <taxon>lizard Leishmania</taxon>
    </lineage>
</organism>
<keyword evidence="3 5" id="KW-0863">Zinc-finger</keyword>
<dbReference type="AlphaFoldDB" id="A0A640KTZ0"/>
<dbReference type="VEuPathDB" id="TriTrypDB:LtaPh_3616061"/>
<keyword evidence="1" id="KW-0479">Metal-binding</keyword>
<gene>
    <name evidence="8" type="ORF">LtaPh_3616061</name>
</gene>
<evidence type="ECO:0000256" key="5">
    <source>
        <dbReference type="PROSITE-ProRule" id="PRU00047"/>
    </source>
</evidence>
<dbReference type="InterPro" id="IPR036875">
    <property type="entry name" value="Znf_CCHC_sf"/>
</dbReference>
<feature type="domain" description="CCHC-type" evidence="7">
    <location>
        <begin position="147"/>
        <end position="162"/>
    </location>
</feature>
<accession>A0A640KTZ0</accession>
<dbReference type="InterPro" id="IPR051714">
    <property type="entry name" value="Znf_CCHC_NABP"/>
</dbReference>
<dbReference type="OrthoDB" id="3267956at2759"/>
<evidence type="ECO:0000313" key="8">
    <source>
        <dbReference type="EMBL" id="GET93230.1"/>
    </source>
</evidence>
<dbReference type="EMBL" id="BLBS01000057">
    <property type="protein sequence ID" value="GET93230.1"/>
    <property type="molecule type" value="Genomic_DNA"/>
</dbReference>
<reference evidence="8" key="1">
    <citation type="submission" date="2019-11" db="EMBL/GenBank/DDBJ databases">
        <title>Leishmania tarentolae CDS.</title>
        <authorList>
            <person name="Goto Y."/>
            <person name="Yamagishi J."/>
        </authorList>
    </citation>
    <scope>NUCLEOTIDE SEQUENCE [LARGE SCALE GENOMIC DNA]</scope>
    <source>
        <strain evidence="8">Parrot Tar II</strain>
    </source>
</reference>
<keyword evidence="6" id="KW-0732">Signal</keyword>
<dbReference type="SUPFAM" id="SSF57756">
    <property type="entry name" value="Retrovirus zinc finger-like domains"/>
    <property type="match status" value="3"/>
</dbReference>
<feature type="domain" description="CCHC-type" evidence="7">
    <location>
        <begin position="173"/>
        <end position="188"/>
    </location>
</feature>
<sequence>MLPCSAFLFPSFFFAPLASHFALRMTHNVHPLLCCTTSSTPPPLRACGRLPFLPSHSRFLHSPLAEHTYTAFRFPESFSALFLSRSIFFSRSPLSIIMSAVTCYKCGEAGHMSRSCPRVAATRSCYNCGETGHMSRDCPSERKPKSCYNCGSTEHLSRDCTNEAKAGADTRSCYNCGETGHMSRDCPNERKPKSCYNCGSTEHLSRECPDRH</sequence>
<feature type="domain" description="CCHC-type" evidence="7">
    <location>
        <begin position="103"/>
        <end position="118"/>
    </location>
</feature>
<evidence type="ECO:0000256" key="2">
    <source>
        <dbReference type="ARBA" id="ARBA00022737"/>
    </source>
</evidence>
<keyword evidence="9" id="KW-1185">Reference proteome</keyword>
<dbReference type="GO" id="GO:0008270">
    <property type="term" value="F:zinc ion binding"/>
    <property type="evidence" value="ECO:0007669"/>
    <property type="project" value="UniProtKB-KW"/>
</dbReference>
<name>A0A640KTZ0_LEITA</name>
<dbReference type="Pfam" id="PF00098">
    <property type="entry name" value="zf-CCHC"/>
    <property type="match status" value="5"/>
</dbReference>
<evidence type="ECO:0000313" key="9">
    <source>
        <dbReference type="Proteomes" id="UP000419144"/>
    </source>
</evidence>
<dbReference type="SMART" id="SM00343">
    <property type="entry name" value="ZnF_C2HC"/>
    <property type="match status" value="5"/>
</dbReference>
<evidence type="ECO:0000256" key="6">
    <source>
        <dbReference type="SAM" id="SignalP"/>
    </source>
</evidence>
<feature type="domain" description="CCHC-type" evidence="7">
    <location>
        <begin position="195"/>
        <end position="210"/>
    </location>
</feature>
<keyword evidence="2" id="KW-0677">Repeat</keyword>
<evidence type="ECO:0000256" key="4">
    <source>
        <dbReference type="ARBA" id="ARBA00022833"/>
    </source>
</evidence>
<dbReference type="PANTHER" id="PTHR23002">
    <property type="entry name" value="ZINC FINGER CCHC DOMAIN CONTAINING PROTEIN"/>
    <property type="match status" value="1"/>
</dbReference>
<dbReference type="GO" id="GO:0003676">
    <property type="term" value="F:nucleic acid binding"/>
    <property type="evidence" value="ECO:0007669"/>
    <property type="project" value="InterPro"/>
</dbReference>
<feature type="chain" id="PRO_5024966618" evidence="6">
    <location>
        <begin position="20"/>
        <end position="212"/>
    </location>
</feature>
<evidence type="ECO:0000256" key="1">
    <source>
        <dbReference type="ARBA" id="ARBA00022723"/>
    </source>
</evidence>
<evidence type="ECO:0000259" key="7">
    <source>
        <dbReference type="PROSITE" id="PS50158"/>
    </source>
</evidence>
<dbReference type="Proteomes" id="UP000419144">
    <property type="component" value="Unassembled WGS sequence"/>
</dbReference>
<protein>
    <submittedName>
        <fullName evidence="8">Universal minicircle sequence binding protein</fullName>
    </submittedName>
</protein>
<dbReference type="PROSITE" id="PS50158">
    <property type="entry name" value="ZF_CCHC"/>
    <property type="match status" value="5"/>
</dbReference>
<comment type="caution">
    <text evidence="8">The sequence shown here is derived from an EMBL/GenBank/DDBJ whole genome shotgun (WGS) entry which is preliminary data.</text>
</comment>
<proteinExistence type="predicted"/>
<evidence type="ECO:0000256" key="3">
    <source>
        <dbReference type="ARBA" id="ARBA00022771"/>
    </source>
</evidence>
<keyword evidence="4" id="KW-0862">Zinc</keyword>
<feature type="domain" description="CCHC-type" evidence="7">
    <location>
        <begin position="125"/>
        <end position="140"/>
    </location>
</feature>